<keyword evidence="13" id="KW-1185">Reference proteome</keyword>
<feature type="domain" description="Disease resistance protein winged helix" evidence="9">
    <location>
        <begin position="689"/>
        <end position="739"/>
    </location>
</feature>
<evidence type="ECO:0000256" key="3">
    <source>
        <dbReference type="ARBA" id="ARBA00022737"/>
    </source>
</evidence>
<dbReference type="Gene3D" id="1.10.10.10">
    <property type="entry name" value="Winged helix-like DNA-binding domain superfamily/Winged helix DNA-binding domain"/>
    <property type="match status" value="1"/>
</dbReference>
<keyword evidence="3" id="KW-0677">Repeat</keyword>
<evidence type="ECO:0000256" key="5">
    <source>
        <dbReference type="ARBA" id="ARBA00022821"/>
    </source>
</evidence>
<organism evidence="11">
    <name type="scientific">Brachypodium distachyon</name>
    <name type="common">Purple false brome</name>
    <name type="synonym">Trachynia distachya</name>
    <dbReference type="NCBI Taxonomy" id="15368"/>
    <lineage>
        <taxon>Eukaryota</taxon>
        <taxon>Viridiplantae</taxon>
        <taxon>Streptophyta</taxon>
        <taxon>Embryophyta</taxon>
        <taxon>Tracheophyta</taxon>
        <taxon>Spermatophyta</taxon>
        <taxon>Magnoliopsida</taxon>
        <taxon>Liliopsida</taxon>
        <taxon>Poales</taxon>
        <taxon>Poaceae</taxon>
        <taxon>BOP clade</taxon>
        <taxon>Pooideae</taxon>
        <taxon>Stipodae</taxon>
        <taxon>Brachypodieae</taxon>
        <taxon>Brachypodium</taxon>
    </lineage>
</organism>
<proteinExistence type="inferred from homology"/>
<dbReference type="Gramene" id="PNT65249">
    <property type="protein sequence ID" value="PNT65249"/>
    <property type="gene ID" value="BRADI_4g39317v3"/>
</dbReference>
<dbReference type="InterPro" id="IPR002182">
    <property type="entry name" value="NB-ARC"/>
</dbReference>
<evidence type="ECO:0000313" key="12">
    <source>
        <dbReference type="EnsemblPlants" id="PNT65249"/>
    </source>
</evidence>
<dbReference type="EnsemblPlants" id="PNT65252">
    <property type="protein sequence ID" value="PNT65252"/>
    <property type="gene ID" value="BRADI_4g39317v3"/>
</dbReference>
<dbReference type="STRING" id="15368.A0A2K2CT97"/>
<dbReference type="Gene3D" id="3.80.10.10">
    <property type="entry name" value="Ribonuclease Inhibitor"/>
    <property type="match status" value="1"/>
</dbReference>
<dbReference type="InterPro" id="IPR055414">
    <property type="entry name" value="LRR_R13L4/SHOC2-like"/>
</dbReference>
<dbReference type="RefSeq" id="XP_024319329.1">
    <property type="nucleotide sequence ID" value="XM_024463561.1"/>
</dbReference>
<dbReference type="EMBL" id="CM000883">
    <property type="protein sequence ID" value="PNT65251.1"/>
    <property type="molecule type" value="Genomic_DNA"/>
</dbReference>
<evidence type="ECO:0000256" key="4">
    <source>
        <dbReference type="ARBA" id="ARBA00022741"/>
    </source>
</evidence>
<reference evidence="11 12" key="1">
    <citation type="journal article" date="2010" name="Nature">
        <title>Genome sequencing and analysis of the model grass Brachypodium distachyon.</title>
        <authorList>
            <consortium name="International Brachypodium Initiative"/>
        </authorList>
    </citation>
    <scope>NUCLEOTIDE SEQUENCE [LARGE SCALE GENOMIC DNA]</scope>
    <source>
        <strain evidence="11 12">Bd21</strain>
    </source>
</reference>
<dbReference type="FunCoup" id="A0A2K2CT97">
    <property type="interactions" value="339"/>
</dbReference>
<keyword evidence="5" id="KW-0611">Plant defense</keyword>
<dbReference type="ExpressionAtlas" id="A0A2K2CT97">
    <property type="expression patterns" value="baseline"/>
</dbReference>
<dbReference type="GO" id="GO:0043531">
    <property type="term" value="F:ADP binding"/>
    <property type="evidence" value="ECO:0007669"/>
    <property type="project" value="InterPro"/>
</dbReference>
<feature type="domain" description="NB-ARC" evidence="7">
    <location>
        <begin position="183"/>
        <end position="361"/>
    </location>
</feature>
<evidence type="ECO:0000313" key="13">
    <source>
        <dbReference type="Proteomes" id="UP000008810"/>
    </source>
</evidence>
<dbReference type="RefSeq" id="XP_014758549.1">
    <property type="nucleotide sequence ID" value="XM_014903063.2"/>
</dbReference>
<dbReference type="GO" id="GO:0098542">
    <property type="term" value="P:defense response to other organism"/>
    <property type="evidence" value="ECO:0000318"/>
    <property type="project" value="GO_Central"/>
</dbReference>
<evidence type="ECO:0008006" key="14">
    <source>
        <dbReference type="Google" id="ProtNLM"/>
    </source>
</evidence>
<dbReference type="CDD" id="cd14798">
    <property type="entry name" value="RX-CC_like"/>
    <property type="match status" value="1"/>
</dbReference>
<dbReference type="Gramene" id="PNT65252">
    <property type="protein sequence ID" value="PNT65252"/>
    <property type="gene ID" value="BRADI_4g39317v3"/>
</dbReference>
<dbReference type="InterPro" id="IPR041118">
    <property type="entry name" value="Rx_N"/>
</dbReference>
<evidence type="ECO:0000259" key="7">
    <source>
        <dbReference type="Pfam" id="PF00931"/>
    </source>
</evidence>
<keyword evidence="4" id="KW-0547">Nucleotide-binding</keyword>
<evidence type="ECO:0000256" key="6">
    <source>
        <dbReference type="ARBA" id="ARBA00023054"/>
    </source>
</evidence>
<dbReference type="GeneID" id="100838124"/>
<dbReference type="Gramene" id="PNT65250">
    <property type="protein sequence ID" value="PNT65250"/>
    <property type="gene ID" value="BRADI_4g39317v3"/>
</dbReference>
<dbReference type="PANTHER" id="PTHR23155">
    <property type="entry name" value="DISEASE RESISTANCE PROTEIN RP"/>
    <property type="match status" value="1"/>
</dbReference>
<dbReference type="EnsemblPlants" id="PNT65251">
    <property type="protein sequence ID" value="PNT65251"/>
    <property type="gene ID" value="BRADI_4g39317v3"/>
</dbReference>
<dbReference type="EMBL" id="CM000883">
    <property type="protein sequence ID" value="PNT65252.1"/>
    <property type="molecule type" value="Genomic_DNA"/>
</dbReference>
<dbReference type="Gene3D" id="1.10.8.430">
    <property type="entry name" value="Helical domain of apoptotic protease-activating factors"/>
    <property type="match status" value="1"/>
</dbReference>
<keyword evidence="6" id="KW-0175">Coiled coil</keyword>
<feature type="domain" description="Disease resistance N-terminal" evidence="8">
    <location>
        <begin position="12"/>
        <end position="89"/>
    </location>
</feature>
<dbReference type="InterPro" id="IPR042197">
    <property type="entry name" value="Apaf_helical"/>
</dbReference>
<keyword evidence="2" id="KW-0433">Leucine-rich repeat</keyword>
<reference evidence="11" key="2">
    <citation type="submission" date="2017-06" db="EMBL/GenBank/DDBJ databases">
        <title>WGS assembly of Brachypodium distachyon.</title>
        <authorList>
            <consortium name="The International Brachypodium Initiative"/>
            <person name="Lucas S."/>
            <person name="Harmon-Smith M."/>
            <person name="Lail K."/>
            <person name="Tice H."/>
            <person name="Grimwood J."/>
            <person name="Bruce D."/>
            <person name="Barry K."/>
            <person name="Shu S."/>
            <person name="Lindquist E."/>
            <person name="Wang M."/>
            <person name="Pitluck S."/>
            <person name="Vogel J.P."/>
            <person name="Garvin D.F."/>
            <person name="Mockler T.C."/>
            <person name="Schmutz J."/>
            <person name="Rokhsar D."/>
            <person name="Bevan M.W."/>
        </authorList>
    </citation>
    <scope>NUCLEOTIDE SEQUENCE</scope>
    <source>
        <strain evidence="11">Bd21</strain>
    </source>
</reference>
<dbReference type="Gene3D" id="3.40.50.300">
    <property type="entry name" value="P-loop containing nucleotide triphosphate hydrolases"/>
    <property type="match status" value="2"/>
</dbReference>
<dbReference type="EMBL" id="CM000883">
    <property type="protein sequence ID" value="PNT65250.1"/>
    <property type="molecule type" value="Genomic_DNA"/>
</dbReference>
<dbReference type="RefSeq" id="XP_014758548.1">
    <property type="nucleotide sequence ID" value="XM_014903062.2"/>
</dbReference>
<comment type="similarity">
    <text evidence="1">Belongs to the disease resistance NB-LRR family.</text>
</comment>
<feature type="domain" description="Disease resistance R13L4/SHOC-2-like LRR" evidence="10">
    <location>
        <begin position="816"/>
        <end position="923"/>
    </location>
</feature>
<evidence type="ECO:0000259" key="9">
    <source>
        <dbReference type="Pfam" id="PF23559"/>
    </source>
</evidence>
<dbReference type="InterPro" id="IPR032675">
    <property type="entry name" value="LRR_dom_sf"/>
</dbReference>
<dbReference type="Pfam" id="PF18052">
    <property type="entry name" value="Rx_N"/>
    <property type="match status" value="1"/>
</dbReference>
<dbReference type="InterPro" id="IPR038005">
    <property type="entry name" value="RX-like_CC"/>
</dbReference>
<accession>A0A2K2CT97</accession>
<dbReference type="PRINTS" id="PR00364">
    <property type="entry name" value="DISEASERSIST"/>
</dbReference>
<protein>
    <recommendedName>
        <fullName evidence="14">Disease resistance protein RPM1</fullName>
    </recommendedName>
</protein>
<name>A0A2K2CT97_BRADI</name>
<feature type="domain" description="Disease resistance R13L4/SHOC-2-like LRR" evidence="10">
    <location>
        <begin position="958"/>
        <end position="1182"/>
    </location>
</feature>
<dbReference type="EnsemblPlants" id="PNT65249">
    <property type="protein sequence ID" value="PNT65249"/>
    <property type="gene ID" value="BRADI_4g39317v3"/>
</dbReference>
<evidence type="ECO:0000259" key="10">
    <source>
        <dbReference type="Pfam" id="PF23598"/>
    </source>
</evidence>
<feature type="domain" description="NB-ARC" evidence="7">
    <location>
        <begin position="416"/>
        <end position="580"/>
    </location>
</feature>
<dbReference type="Pfam" id="PF23598">
    <property type="entry name" value="LRR_14"/>
    <property type="match status" value="2"/>
</dbReference>
<dbReference type="Gene3D" id="1.20.5.4130">
    <property type="match status" value="1"/>
</dbReference>
<dbReference type="KEGG" id="bdi:100838124"/>
<dbReference type="InterPro" id="IPR058922">
    <property type="entry name" value="WHD_DRP"/>
</dbReference>
<dbReference type="Proteomes" id="UP000008810">
    <property type="component" value="Chromosome 4"/>
</dbReference>
<evidence type="ECO:0000256" key="2">
    <source>
        <dbReference type="ARBA" id="ARBA00022614"/>
    </source>
</evidence>
<dbReference type="AlphaFoldDB" id="A0A2K2CT97"/>
<dbReference type="SUPFAM" id="SSF52540">
    <property type="entry name" value="P-loop containing nucleoside triphosphate hydrolases"/>
    <property type="match status" value="2"/>
</dbReference>
<dbReference type="Pfam" id="PF23559">
    <property type="entry name" value="WHD_DRP"/>
    <property type="match status" value="1"/>
</dbReference>
<evidence type="ECO:0000313" key="11">
    <source>
        <dbReference type="EMBL" id="PNT65249.1"/>
    </source>
</evidence>
<evidence type="ECO:0000259" key="8">
    <source>
        <dbReference type="Pfam" id="PF18052"/>
    </source>
</evidence>
<dbReference type="Pfam" id="PF00931">
    <property type="entry name" value="NB-ARC"/>
    <property type="match status" value="2"/>
</dbReference>
<dbReference type="EnsemblPlants" id="PNT65250">
    <property type="protein sequence ID" value="PNT65250"/>
    <property type="gene ID" value="BRADI_4g39317v3"/>
</dbReference>
<gene>
    <name evidence="12" type="primary">LOC100838124</name>
    <name evidence="11" type="ORF">BRADI_4g39317v3</name>
</gene>
<evidence type="ECO:0000256" key="1">
    <source>
        <dbReference type="ARBA" id="ARBA00008894"/>
    </source>
</evidence>
<dbReference type="SUPFAM" id="SSF52047">
    <property type="entry name" value="RNI-like"/>
    <property type="match status" value="1"/>
</dbReference>
<dbReference type="InterPro" id="IPR036388">
    <property type="entry name" value="WH-like_DNA-bd_sf"/>
</dbReference>
<sequence>MADIVLGLTKSVVEGMLSKVQSAIEEEAKLKVRVQHDLVFITGEFQMMQSFLKAVDREQVKDSVVRTWVKQLRDLAYDVEDCIEFVIHVDEKLIWWRCLLPSCMVASPPLDQAVSDVNQLKARVEDVSKRNMRYNLISDSSSSKPATTQQQPSTISGTTEFDMLIEARDTARNHCGLCDLTKLISKDDKDLQVISVWGTGSNLGTTSIIRKAFEDPEICQKFRFRGWVKLVYPFDPYKVIWSLLSEFIRNSYRQRGGNVNVEAMLSEAEAVADMQGGHVRNFINRVQNNRYLIVLEDLPTMVEWDAIRTYLPDMKNGSRIIVSTQQLEIASLCTGHPHQVSELEKISDDHSVCVFFKEGSQSDEDGKNTMMMASNDQTPVSKRTEALNWVERFQPVGRKMEKSDLSFMLCQAANIGRKKVISVWGIAGVGKSALVKMVYYGEIDKYDRFNKYGWVNVCRPFNLRDFSRSLLSDLNRESLQANGTSDFGTMGIKDPIEECSNLMKKNKCLVVIDGLQSMEEWDLIKVALANVPSKSCVVVITDEADVATHCAVPDDAVFNVKGLEADEALELFIREVYRETETLIDPDAVKQAKQYPDVMEQAKQDPDIMEQANLILNKCGGLPQVIVAVGRYLATKKNMELWSNLNDSFIYQLEISPGLDSLRGLFTWMHSYFHSCPDSLKPCVFYLSIFPRDRCIRRKRLVRRWITEGYSRDTDISTADTEAEDSFSKLVSLSIIQDPSKAATEIYRSKGMRIALCQVNGFIREYIVSRPMEDNLVFALEGRCSLNSQRTGRHLAIRSTWNRDINVFKSMDFSRLRSLTVFGKWEPFFISDTMRLVRVLDLEDTSDLTNNDLEEIGKLLPRLKFLSLRGCREISHLPSSIGGLRQLQTLDVRHTSIGRLPPAIIKLRKLQYIRAGGIMPLSDGNGMVAKEESSTPPRNMPRTKLSWLSQFRRHRPVGSVKVPIRIGKLTNLHTLGVVNVNVAGGKAILEELKKLTQLRKLGVSGINHKNSQKFCKAISGHSHLESLSVWIKGNHTCLDGIYPHPENLQSLKLYGLADKLPVWIKQLNNLTKMNLEMTILGREDIEVLGDLPNLVMLQLFVKPVQNGQLCFHPKPEKSDSSVFVSLHVLEIACNSSLHVRFIKLAMPHLEMLKVRCCSGSSLQFSGLENLYCLKEVSLEGSYDIELKEDLLQQLDKLPKSNKPVLTWPVTIMSSK</sequence>
<dbReference type="PANTHER" id="PTHR23155:SF1135">
    <property type="entry name" value="OS08G0246300 PROTEIN"/>
    <property type="match status" value="1"/>
</dbReference>
<dbReference type="InterPro" id="IPR027417">
    <property type="entry name" value="P-loop_NTPase"/>
</dbReference>
<dbReference type="RefSeq" id="XP_014758547.1">
    <property type="nucleotide sequence ID" value="XM_014903061.2"/>
</dbReference>
<dbReference type="Gramene" id="PNT65251">
    <property type="protein sequence ID" value="PNT65251"/>
    <property type="gene ID" value="BRADI_4g39317v3"/>
</dbReference>
<dbReference type="EMBL" id="CM000883">
    <property type="protein sequence ID" value="PNT65249.1"/>
    <property type="molecule type" value="Genomic_DNA"/>
</dbReference>
<dbReference type="InterPro" id="IPR044974">
    <property type="entry name" value="Disease_R_plants"/>
</dbReference>
<reference evidence="12" key="3">
    <citation type="submission" date="2018-08" db="UniProtKB">
        <authorList>
            <consortium name="EnsemblPlants"/>
        </authorList>
    </citation>
    <scope>IDENTIFICATION</scope>
    <source>
        <strain evidence="12">cv. Bd21</strain>
    </source>
</reference>
<dbReference type="OrthoDB" id="590002at2759"/>